<dbReference type="EMBL" id="QRYC01000016">
    <property type="protein sequence ID" value="RGU55586.1"/>
    <property type="molecule type" value="Genomic_DNA"/>
</dbReference>
<dbReference type="EMBL" id="QSCO01000017">
    <property type="protein sequence ID" value="RGY05552.1"/>
    <property type="molecule type" value="Genomic_DNA"/>
</dbReference>
<feature type="transmembrane region" description="Helical" evidence="1">
    <location>
        <begin position="339"/>
        <end position="357"/>
    </location>
</feature>
<evidence type="ECO:0008006" key="9">
    <source>
        <dbReference type="Google" id="ProtNLM"/>
    </source>
</evidence>
<dbReference type="Proteomes" id="UP000284243">
    <property type="component" value="Unassembled WGS sequence"/>
</dbReference>
<proteinExistence type="predicted"/>
<reference evidence="6 7" key="1">
    <citation type="submission" date="2018-08" db="EMBL/GenBank/DDBJ databases">
        <title>A genome reference for cultivated species of the human gut microbiota.</title>
        <authorList>
            <person name="Zou Y."/>
            <person name="Xue W."/>
            <person name="Luo G."/>
        </authorList>
    </citation>
    <scope>NUCLEOTIDE SEQUENCE [LARGE SCALE GENOMIC DNA]</scope>
    <source>
        <strain evidence="4 6">AF14-6AC</strain>
        <strain evidence="3 7">AF16-14</strain>
        <strain evidence="5 8">OF03-11</strain>
    </source>
</reference>
<keyword evidence="1" id="KW-0472">Membrane</keyword>
<dbReference type="AlphaFoldDB" id="A0A412W9D4"/>
<comment type="caution">
    <text evidence="4">The sequence shown here is derived from an EMBL/GenBank/DDBJ whole genome shotgun (WGS) entry which is preliminary data.</text>
</comment>
<gene>
    <name evidence="4" type="ORF">DWW24_15000</name>
    <name evidence="3" type="ORF">DWW57_11755</name>
    <name evidence="5" type="ORF">DXA53_12315</name>
    <name evidence="2" type="ORF">L0P03_09005</name>
</gene>
<accession>A0A412W9D4</accession>
<evidence type="ECO:0000313" key="4">
    <source>
        <dbReference type="EMBL" id="RGV21703.1"/>
    </source>
</evidence>
<dbReference type="Proteomes" id="UP000283426">
    <property type="component" value="Unassembled WGS sequence"/>
</dbReference>
<evidence type="ECO:0000313" key="2">
    <source>
        <dbReference type="EMBL" id="MCG4959985.1"/>
    </source>
</evidence>
<evidence type="ECO:0000313" key="7">
    <source>
        <dbReference type="Proteomes" id="UP000284243"/>
    </source>
</evidence>
<dbReference type="EMBL" id="QRYW01000034">
    <property type="protein sequence ID" value="RGV21703.1"/>
    <property type="molecule type" value="Genomic_DNA"/>
</dbReference>
<evidence type="ECO:0000256" key="1">
    <source>
        <dbReference type="SAM" id="Phobius"/>
    </source>
</evidence>
<dbReference type="GeneID" id="61275010"/>
<reference evidence="2" key="2">
    <citation type="submission" date="2022-01" db="EMBL/GenBank/DDBJ databases">
        <title>Collection of gut derived symbiotic bacterial strains cultured from healthy donors.</title>
        <authorList>
            <person name="Lin H."/>
            <person name="Kohout C."/>
            <person name="Waligurski E."/>
            <person name="Pamer E.G."/>
        </authorList>
    </citation>
    <scope>NUCLEOTIDE SEQUENCE</scope>
    <source>
        <strain evidence="2">DFI.1.149</strain>
    </source>
</reference>
<protein>
    <recommendedName>
        <fullName evidence="9">Transmembrane protein</fullName>
    </recommendedName>
</protein>
<keyword evidence="1" id="KW-0812">Transmembrane</keyword>
<evidence type="ECO:0000313" key="6">
    <source>
        <dbReference type="Proteomes" id="UP000283426"/>
    </source>
</evidence>
<sequence>MKRNNLYLSLILVVFTLFSCTHRSYRMQTQVNRDGSCVRSISVETRDSAFIAGDTTANPLPIQLDTTWTVECYNGQQKVTWPVVNFALFQTDTLPRLTIVASRRFPSVEAMAENFHFNHGLWSVCKPSIIFKKEFRWFYTYYSYTETYPPFSVLTKIPLDHYLTSEEQTLWFQGNDPAFQGKNGTELCDLLSKIEPKAYLWLNHNLFAESYAAIDRLLPDHPFKNRFEAARDSIFRLNQDKYDALDAKLPEMLDNYFKTDYFSRHGQRIDSLDDPELNHKLDSLDLYEITFQYELLLPGKILSSNTRQTTAGKLSWQLDAYRFLPQDYVMTAQSRAINVWAFALTALLLLTALYFIWKRK</sequence>
<organism evidence="4 6">
    <name type="scientific">Odoribacter splanchnicus</name>
    <dbReference type="NCBI Taxonomy" id="28118"/>
    <lineage>
        <taxon>Bacteria</taxon>
        <taxon>Pseudomonadati</taxon>
        <taxon>Bacteroidota</taxon>
        <taxon>Bacteroidia</taxon>
        <taxon>Bacteroidales</taxon>
        <taxon>Odoribacteraceae</taxon>
        <taxon>Odoribacter</taxon>
    </lineage>
</organism>
<dbReference type="OMA" id="FRWFYTY"/>
<evidence type="ECO:0000313" key="8">
    <source>
        <dbReference type="Proteomes" id="UP000284434"/>
    </source>
</evidence>
<evidence type="ECO:0000313" key="5">
    <source>
        <dbReference type="EMBL" id="RGY05552.1"/>
    </source>
</evidence>
<dbReference type="EMBL" id="JAKNDN010000015">
    <property type="protein sequence ID" value="MCG4959985.1"/>
    <property type="molecule type" value="Genomic_DNA"/>
</dbReference>
<keyword evidence="1" id="KW-1133">Transmembrane helix</keyword>
<dbReference type="Proteomes" id="UP001199750">
    <property type="component" value="Unassembled WGS sequence"/>
</dbReference>
<dbReference type="RefSeq" id="WP_013612001.1">
    <property type="nucleotide sequence ID" value="NZ_BAABYK010000002.1"/>
</dbReference>
<name>A0A412W9D4_9BACT</name>
<dbReference type="PROSITE" id="PS51257">
    <property type="entry name" value="PROKAR_LIPOPROTEIN"/>
    <property type="match status" value="1"/>
</dbReference>
<dbReference type="Proteomes" id="UP000284434">
    <property type="component" value="Unassembled WGS sequence"/>
</dbReference>
<evidence type="ECO:0000313" key="3">
    <source>
        <dbReference type="EMBL" id="RGU55586.1"/>
    </source>
</evidence>